<evidence type="ECO:0000313" key="3">
    <source>
        <dbReference type="EMBL" id="QFQ30076.1"/>
    </source>
</evidence>
<dbReference type="KEGG" id="jme:EEW87_006760"/>
<feature type="region of interest" description="Disordered" evidence="1">
    <location>
        <begin position="128"/>
        <end position="188"/>
    </location>
</feature>
<dbReference type="AlphaFoldDB" id="A0A5P8FKM0"/>
<evidence type="ECO:0000256" key="1">
    <source>
        <dbReference type="SAM" id="MobiDB-lite"/>
    </source>
</evidence>
<dbReference type="Proteomes" id="UP000271708">
    <property type="component" value="Chromosome"/>
</dbReference>
<keyword evidence="2" id="KW-0472">Membrane</keyword>
<evidence type="ECO:0008006" key="5">
    <source>
        <dbReference type="Google" id="ProtNLM"/>
    </source>
</evidence>
<dbReference type="RefSeq" id="WP_123091667.1">
    <property type="nucleotide sequence ID" value="NZ_CP044548.2"/>
</dbReference>
<feature type="compositionally biased region" description="Basic and acidic residues" evidence="1">
    <location>
        <begin position="140"/>
        <end position="153"/>
    </location>
</feature>
<organism evidence="3 4">
    <name type="scientific">Janibacter melonis</name>
    <dbReference type="NCBI Taxonomy" id="262209"/>
    <lineage>
        <taxon>Bacteria</taxon>
        <taxon>Bacillati</taxon>
        <taxon>Actinomycetota</taxon>
        <taxon>Actinomycetes</taxon>
        <taxon>Micrococcales</taxon>
        <taxon>Intrasporangiaceae</taxon>
        <taxon>Janibacter</taxon>
    </lineage>
</organism>
<evidence type="ECO:0000256" key="2">
    <source>
        <dbReference type="SAM" id="Phobius"/>
    </source>
</evidence>
<proteinExistence type="predicted"/>
<keyword evidence="2" id="KW-0812">Transmembrane</keyword>
<dbReference type="EMBL" id="CP044548">
    <property type="protein sequence ID" value="QFQ30076.1"/>
    <property type="molecule type" value="Genomic_DNA"/>
</dbReference>
<protein>
    <recommendedName>
        <fullName evidence="5">Transmembrane protein</fullName>
    </recommendedName>
</protein>
<evidence type="ECO:0000313" key="4">
    <source>
        <dbReference type="Proteomes" id="UP000271708"/>
    </source>
</evidence>
<keyword evidence="2" id="KW-1133">Transmembrane helix</keyword>
<feature type="transmembrane region" description="Helical" evidence="2">
    <location>
        <begin position="20"/>
        <end position="37"/>
    </location>
</feature>
<feature type="transmembrane region" description="Helical" evidence="2">
    <location>
        <begin position="79"/>
        <end position="97"/>
    </location>
</feature>
<dbReference type="GeneID" id="59160854"/>
<gene>
    <name evidence="3" type="ORF">EEW87_006760</name>
</gene>
<accession>A0A5P8FKM0</accession>
<name>A0A5P8FKM0_9MICO</name>
<reference evidence="3 4" key="1">
    <citation type="submission" date="2019-09" db="EMBL/GenBank/DDBJ databases">
        <title>Complete Genome Sequence of Janibacter melonis M714 with both human health impact and industrial applications.</title>
        <authorList>
            <person name="Jin M."/>
            <person name="Zhao Q.R."/>
        </authorList>
    </citation>
    <scope>NUCLEOTIDE SEQUENCE [LARGE SCALE GENOMIC DNA]</scope>
    <source>
        <strain evidence="3 4">M714</strain>
    </source>
</reference>
<sequence>MSDSTGESRTLTSLSNGARWSIVLGLPFLMLAAYFYLTPISLAQGGREGGYFFCGSAASPNVEAAKTCDGPETSNRYKAAAALGAGLGVPVLGLVLFGTTRRTQSARDIDLRHDDDLDEDRDGLRRDEREARHERRGRRSPFDDERRRDEPARGRTARRRDEDDDVDSLDLDDEPRRARRRSDDDWDR</sequence>
<feature type="compositionally biased region" description="Acidic residues" evidence="1">
    <location>
        <begin position="162"/>
        <end position="173"/>
    </location>
</feature>